<keyword evidence="3" id="KW-0547">Nucleotide-binding</keyword>
<feature type="transmembrane region" description="Helical" evidence="8">
    <location>
        <begin position="181"/>
        <end position="203"/>
    </location>
</feature>
<comment type="caution">
    <text evidence="10">The sequence shown here is derived from an EMBL/GenBank/DDBJ whole genome shotgun (WGS) entry which is preliminary data.</text>
</comment>
<organism evidence="10 11">
    <name type="scientific">Naegleria fowleri</name>
    <name type="common">Brain eating amoeba</name>
    <dbReference type="NCBI Taxonomy" id="5763"/>
    <lineage>
        <taxon>Eukaryota</taxon>
        <taxon>Discoba</taxon>
        <taxon>Heterolobosea</taxon>
        <taxon>Tetramitia</taxon>
        <taxon>Eutetramitia</taxon>
        <taxon>Vahlkampfiidae</taxon>
        <taxon>Naegleria</taxon>
    </lineage>
</organism>
<dbReference type="PANTHER" id="PTHR11920:SF335">
    <property type="entry name" value="GUANYLATE CYCLASE"/>
    <property type="match status" value="1"/>
</dbReference>
<evidence type="ECO:0000256" key="6">
    <source>
        <dbReference type="ARBA" id="ARBA00023239"/>
    </source>
</evidence>
<dbReference type="AlphaFoldDB" id="A0A6A5BEQ2"/>
<dbReference type="Pfam" id="PF00211">
    <property type="entry name" value="Guanylate_cyc"/>
    <property type="match status" value="1"/>
</dbReference>
<dbReference type="GO" id="GO:0009190">
    <property type="term" value="P:cyclic nucleotide biosynthetic process"/>
    <property type="evidence" value="ECO:0007669"/>
    <property type="project" value="InterPro"/>
</dbReference>
<dbReference type="CDD" id="cd07302">
    <property type="entry name" value="CHD"/>
    <property type="match status" value="1"/>
</dbReference>
<feature type="transmembrane region" description="Helical" evidence="8">
    <location>
        <begin position="652"/>
        <end position="675"/>
    </location>
</feature>
<evidence type="ECO:0000259" key="9">
    <source>
        <dbReference type="PROSITE" id="PS50125"/>
    </source>
</evidence>
<sequence>MKDKIFSFLVAVNSKQASVTSWQTTLLSMFRNAFVLYVSMVLSSIPSTLNEEENATLAQPPLWGIIPSWIHRVMFYPITLGAEHYSYMTIIVLSSVFLALELFTLFMYAVFYLLHSRGNKYCDKIKRILIQPLSLFMLVFTNWMVWIHCVPMSSSSSSSSSHTISNEYFPSITMNSTLNTAFIVIGCVGVILNMILVSLGVLVMEETVPPTRTSLSLFGMFSPNVGVCIHLLNQTCVVLNVLLHVNQAISASAVKCFLSFLVAVYFLYGLPYYKTFINSLVFGCLCGKTLGCLGPIMASALMRNIIQQQEQQQEYISQLGGIITGVTIALQALGFVLGTLSCELYLRFGVLNAVKRFMTHHLTDKHSAIQIYNTFQENKSMRKLILFLRLSISDAFSSKQDNALEWALQFLKLCGTSKSITNVDFLLISAIITSFYSTQEELYSSHSLALSMLFHAKKNNPSLVQSYFIVLRSKEIEANVEKFSMINVDLKQTLQSLQKKQQAMTYFHKELFKELISENCSKKKIENLNRSSTILVQECDTLYKSLMLKYRNDTSLLRSTLIPIKQQDETVLPLYENATTSISAFVDHILNQGDDIAHVMSNEDFVTFNKTRANYPLLFFYLNRREMTTAFDFFCTSYIASSKSDINRIGEILFGVCGSLLGLYFIFCLFFIVIMRNHLLQFNQLVKFTTLPKDETGKFYHQLEKEMTDPFRENSSRVTPSIVFTLLTIMTMLFVFASSICLLMEFYSNDIKTSSTMNTVNLLNTVMRTSMRVTFRLLEMVRKSNLMLLPWNVVRDDNAEELINCILCWKEIVVGGNETNYKSPVKGLSSEIDSLLVGNSLTICQKLLNTTTTNTTTTLNDSVNNNNISLNDTLTLTHINSSFLRLYFNDIYFLAVSLSEKLFKFISTYVKSEQHPQLIMKNSPQRLQKIISEMSAAKNAFSELFEITCSRKNRKTFSAIVSLSMSFYNRKTKIACFVKDITNEKKQTTLIADEKKKSEELLLNILPLPVAIRLKQGETSICEKFNDVTVFFSDMVGFTVMSSIMSPNELIVLLNDIVHNFDHLTEKYYIDKIKTIGDAYFCVAGAHASRASDHTERMVKFAIDIFGFLHNFNKDKGKKINLRIGIHTGECVGGVIGHKKFAYDLWGDTINTASRMESTGVPGRIQLSRTSYERVWESYQFVEREAVYVKGKGEMKCYLLHQKHHLPALCEENDGVDCRNDSLKVDNGELEVNELRKDEEIVH</sequence>
<evidence type="ECO:0000256" key="2">
    <source>
        <dbReference type="ARBA" id="ARBA00022692"/>
    </source>
</evidence>
<feature type="domain" description="Guanylate cyclase" evidence="9">
    <location>
        <begin position="1029"/>
        <end position="1157"/>
    </location>
</feature>
<feature type="transmembrane region" description="Helical" evidence="8">
    <location>
        <begin position="85"/>
        <end position="114"/>
    </location>
</feature>
<feature type="transmembrane region" description="Helical" evidence="8">
    <location>
        <begin position="322"/>
        <end position="346"/>
    </location>
</feature>
<feature type="transmembrane region" description="Helical" evidence="8">
    <location>
        <begin position="280"/>
        <end position="302"/>
    </location>
</feature>
<dbReference type="VEuPathDB" id="AmoebaDB:NfTy_062340"/>
<dbReference type="SMART" id="SM00044">
    <property type="entry name" value="CYCc"/>
    <property type="match status" value="1"/>
</dbReference>
<dbReference type="OrthoDB" id="60033at2759"/>
<keyword evidence="2 8" id="KW-0812">Transmembrane</keyword>
<evidence type="ECO:0000256" key="3">
    <source>
        <dbReference type="ARBA" id="ARBA00022741"/>
    </source>
</evidence>
<dbReference type="InterPro" id="IPR029787">
    <property type="entry name" value="Nucleotide_cyclase"/>
</dbReference>
<keyword evidence="4 8" id="KW-1133">Transmembrane helix</keyword>
<dbReference type="Gene3D" id="3.30.70.1230">
    <property type="entry name" value="Nucleotide cyclase"/>
    <property type="match status" value="1"/>
</dbReference>
<dbReference type="PROSITE" id="PS00452">
    <property type="entry name" value="GUANYLATE_CYCLASE_1"/>
    <property type="match status" value="1"/>
</dbReference>
<dbReference type="GO" id="GO:0016020">
    <property type="term" value="C:membrane"/>
    <property type="evidence" value="ECO:0007669"/>
    <property type="project" value="UniProtKB-SubCell"/>
</dbReference>
<gene>
    <name evidence="10" type="ORF">FDP41_009428</name>
</gene>
<evidence type="ECO:0000313" key="11">
    <source>
        <dbReference type="Proteomes" id="UP000444721"/>
    </source>
</evidence>
<dbReference type="InterPro" id="IPR001054">
    <property type="entry name" value="A/G_cyclase"/>
</dbReference>
<keyword evidence="11" id="KW-1185">Reference proteome</keyword>
<dbReference type="GO" id="GO:0000166">
    <property type="term" value="F:nucleotide binding"/>
    <property type="evidence" value="ECO:0007669"/>
    <property type="project" value="UniProtKB-KW"/>
</dbReference>
<dbReference type="InterPro" id="IPR050401">
    <property type="entry name" value="Cyclic_nucleotide_synthase"/>
</dbReference>
<evidence type="ECO:0000256" key="7">
    <source>
        <dbReference type="RuleBase" id="RU000405"/>
    </source>
</evidence>
<dbReference type="PANTHER" id="PTHR11920">
    <property type="entry name" value="GUANYLYL CYCLASE"/>
    <property type="match status" value="1"/>
</dbReference>
<dbReference type="GO" id="GO:0035556">
    <property type="term" value="P:intracellular signal transduction"/>
    <property type="evidence" value="ECO:0007669"/>
    <property type="project" value="InterPro"/>
</dbReference>
<dbReference type="InterPro" id="IPR018297">
    <property type="entry name" value="A/G_cyclase_CS"/>
</dbReference>
<feature type="transmembrane region" description="Helical" evidence="8">
    <location>
        <begin position="135"/>
        <end position="153"/>
    </location>
</feature>
<dbReference type="VEuPathDB" id="AmoebaDB:NF0073030"/>
<protein>
    <recommendedName>
        <fullName evidence="9">Guanylate cyclase domain-containing protein</fullName>
    </recommendedName>
</protein>
<dbReference type="RefSeq" id="XP_044557239.1">
    <property type="nucleotide sequence ID" value="XM_044713385.1"/>
</dbReference>
<feature type="transmembrane region" description="Helical" evidence="8">
    <location>
        <begin position="722"/>
        <end position="747"/>
    </location>
</feature>
<evidence type="ECO:0000256" key="1">
    <source>
        <dbReference type="ARBA" id="ARBA00004370"/>
    </source>
</evidence>
<evidence type="ECO:0000313" key="10">
    <source>
        <dbReference type="EMBL" id="KAF0972525.1"/>
    </source>
</evidence>
<dbReference type="Proteomes" id="UP000444721">
    <property type="component" value="Unassembled WGS sequence"/>
</dbReference>
<reference evidence="10 11" key="1">
    <citation type="journal article" date="2019" name="Sci. Rep.">
        <title>Nanopore sequencing improves the draft genome of the human pathogenic amoeba Naegleria fowleri.</title>
        <authorList>
            <person name="Liechti N."/>
            <person name="Schurch N."/>
            <person name="Bruggmann R."/>
            <person name="Wittwer M."/>
        </authorList>
    </citation>
    <scope>NUCLEOTIDE SEQUENCE [LARGE SCALE GENOMIC DNA]</scope>
    <source>
        <strain evidence="10 11">ATCC 30894</strain>
    </source>
</reference>
<evidence type="ECO:0000256" key="8">
    <source>
        <dbReference type="SAM" id="Phobius"/>
    </source>
</evidence>
<name>A0A6A5BEQ2_NAEFO</name>
<comment type="similarity">
    <text evidence="7">Belongs to the adenylyl cyclase class-4/guanylyl cyclase family.</text>
</comment>
<keyword evidence="5 8" id="KW-0472">Membrane</keyword>
<feature type="transmembrane region" description="Helical" evidence="8">
    <location>
        <begin position="215"/>
        <end position="242"/>
    </location>
</feature>
<comment type="subcellular location">
    <subcellularLocation>
        <location evidence="1">Membrane</location>
    </subcellularLocation>
</comment>
<dbReference type="SUPFAM" id="SSF55073">
    <property type="entry name" value="Nucleotide cyclase"/>
    <property type="match status" value="1"/>
</dbReference>
<dbReference type="EMBL" id="VFQX01000068">
    <property type="protein sequence ID" value="KAF0972525.1"/>
    <property type="molecule type" value="Genomic_DNA"/>
</dbReference>
<accession>A0A6A5BEQ2</accession>
<dbReference type="GO" id="GO:0016849">
    <property type="term" value="F:phosphorus-oxygen lyase activity"/>
    <property type="evidence" value="ECO:0007669"/>
    <property type="project" value="InterPro"/>
</dbReference>
<dbReference type="PROSITE" id="PS50125">
    <property type="entry name" value="GUANYLATE_CYCLASE_2"/>
    <property type="match status" value="1"/>
</dbReference>
<evidence type="ECO:0000256" key="4">
    <source>
        <dbReference type="ARBA" id="ARBA00022989"/>
    </source>
</evidence>
<dbReference type="GeneID" id="68116644"/>
<evidence type="ECO:0000256" key="5">
    <source>
        <dbReference type="ARBA" id="ARBA00023136"/>
    </source>
</evidence>
<proteinExistence type="inferred from homology"/>
<dbReference type="VEuPathDB" id="AmoebaDB:FDP41_009428"/>
<feature type="transmembrane region" description="Helical" evidence="8">
    <location>
        <begin position="248"/>
        <end position="268"/>
    </location>
</feature>
<keyword evidence="6 7" id="KW-0456">Lyase</keyword>